<evidence type="ECO:0000313" key="8">
    <source>
        <dbReference type="Proteomes" id="UP001079657"/>
    </source>
</evidence>
<evidence type="ECO:0000313" key="7">
    <source>
        <dbReference type="EMBL" id="MCY6371906.1"/>
    </source>
</evidence>
<proteinExistence type="predicted"/>
<feature type="transmembrane region" description="Helical" evidence="6">
    <location>
        <begin position="160"/>
        <end position="182"/>
    </location>
</feature>
<dbReference type="Proteomes" id="UP001079657">
    <property type="component" value="Unassembled WGS sequence"/>
</dbReference>
<dbReference type="PANTHER" id="PTHR42770:SF18">
    <property type="entry name" value="ARGININE_AGMATINE ANTIPORTER"/>
    <property type="match status" value="1"/>
</dbReference>
<dbReference type="EMBL" id="JAPQES010000005">
    <property type="protein sequence ID" value="MCY6371906.1"/>
    <property type="molecule type" value="Genomic_DNA"/>
</dbReference>
<evidence type="ECO:0000256" key="3">
    <source>
        <dbReference type="ARBA" id="ARBA00022692"/>
    </source>
</evidence>
<feature type="transmembrane region" description="Helical" evidence="6">
    <location>
        <begin position="44"/>
        <end position="66"/>
    </location>
</feature>
<dbReference type="Gene3D" id="1.20.1740.10">
    <property type="entry name" value="Amino acid/polyamine transporter I"/>
    <property type="match status" value="1"/>
</dbReference>
<feature type="transmembrane region" description="Helical" evidence="6">
    <location>
        <begin position="12"/>
        <end position="32"/>
    </location>
</feature>
<feature type="transmembrane region" description="Helical" evidence="6">
    <location>
        <begin position="194"/>
        <end position="216"/>
    </location>
</feature>
<gene>
    <name evidence="7" type="ORF">OXH55_14765</name>
</gene>
<feature type="transmembrane region" description="Helical" evidence="6">
    <location>
        <begin position="87"/>
        <end position="116"/>
    </location>
</feature>
<dbReference type="RefSeq" id="WP_268050804.1">
    <property type="nucleotide sequence ID" value="NZ_JAPQES010000005.1"/>
</dbReference>
<keyword evidence="2" id="KW-1003">Cell membrane</keyword>
<dbReference type="PIRSF" id="PIRSF006060">
    <property type="entry name" value="AA_transporter"/>
    <property type="match status" value="1"/>
</dbReference>
<evidence type="ECO:0000256" key="6">
    <source>
        <dbReference type="SAM" id="Phobius"/>
    </source>
</evidence>
<protein>
    <submittedName>
        <fullName evidence="7">Amino acid permease</fullName>
    </submittedName>
</protein>
<dbReference type="InterPro" id="IPR002293">
    <property type="entry name" value="AA/rel_permease1"/>
</dbReference>
<feature type="transmembrane region" description="Helical" evidence="6">
    <location>
        <begin position="328"/>
        <end position="346"/>
    </location>
</feature>
<accession>A0ABT4CUJ7</accession>
<feature type="transmembrane region" description="Helical" evidence="6">
    <location>
        <begin position="415"/>
        <end position="433"/>
    </location>
</feature>
<keyword evidence="8" id="KW-1185">Reference proteome</keyword>
<feature type="transmembrane region" description="Helical" evidence="6">
    <location>
        <begin position="228"/>
        <end position="249"/>
    </location>
</feature>
<keyword evidence="3 6" id="KW-0812">Transmembrane</keyword>
<feature type="transmembrane region" description="Helical" evidence="6">
    <location>
        <begin position="352"/>
        <end position="370"/>
    </location>
</feature>
<evidence type="ECO:0000256" key="4">
    <source>
        <dbReference type="ARBA" id="ARBA00022989"/>
    </source>
</evidence>
<evidence type="ECO:0000256" key="2">
    <source>
        <dbReference type="ARBA" id="ARBA00022475"/>
    </source>
</evidence>
<feature type="transmembrane region" description="Helical" evidence="6">
    <location>
        <begin position="128"/>
        <end position="148"/>
    </location>
</feature>
<dbReference type="PANTHER" id="PTHR42770">
    <property type="entry name" value="AMINO ACID TRANSPORTER-RELATED"/>
    <property type="match status" value="1"/>
</dbReference>
<dbReference type="InterPro" id="IPR050367">
    <property type="entry name" value="APC_superfamily"/>
</dbReference>
<comment type="subcellular location">
    <subcellularLocation>
        <location evidence="1">Cell membrane</location>
        <topology evidence="1">Multi-pass membrane protein</topology>
    </subcellularLocation>
</comment>
<sequence length="449" mass="48690">MEKQVQLKKEIGLLTATALVAGNMIGSGIFMLPTTLASISGPGSIMIAWLITGLGSIFIALSCANLGSKISESGGPYQYSKRAFGNFIGFLVAWLYWNAACIGNAAIITTLVSYTIPLIPIIGENSTIAFIYASSVLWIFTFINILGVKKAGFAQAAITIFKIVLFGSFIVIAACNFNVEFITPAFPARRGLETLPAVVACTIWAFVGFESASVTAGEISNPERNVKLSTIFGISIAVIMYMLISFFAMGAMPQDQLVNSAAPIVDILSQFLGKGVTKIIVISMIICVFGSIIGWLLSTARMSFAAGKDKIFPQIFAKVHSQYNTPHASLIINAIFTNIVLLMSYSKSMISAFNFVILLTTLAYLPVYALTSLADIKFKIKESNLNKFSIIKSCIVPFLGFSYAIWAISGLNKEVILYGMLLAIIGIPFYFYCKWKNNKEETKKFIGAA</sequence>
<reference evidence="7" key="1">
    <citation type="submission" date="2022-12" db="EMBL/GenBank/DDBJ databases">
        <authorList>
            <person name="Wang J."/>
        </authorList>
    </citation>
    <scope>NUCLEOTIDE SEQUENCE</scope>
    <source>
        <strain evidence="7">HY-42-06</strain>
    </source>
</reference>
<feature type="transmembrane region" description="Helical" evidence="6">
    <location>
        <begin position="390"/>
        <end position="409"/>
    </location>
</feature>
<keyword evidence="4 6" id="KW-1133">Transmembrane helix</keyword>
<keyword evidence="5 6" id="KW-0472">Membrane</keyword>
<dbReference type="Pfam" id="PF13520">
    <property type="entry name" value="AA_permease_2"/>
    <property type="match status" value="1"/>
</dbReference>
<comment type="caution">
    <text evidence="7">The sequence shown here is derived from an EMBL/GenBank/DDBJ whole genome shotgun (WGS) entry which is preliminary data.</text>
</comment>
<organism evidence="7 8">
    <name type="scientific">Clostridium ganghwense</name>
    <dbReference type="NCBI Taxonomy" id="312089"/>
    <lineage>
        <taxon>Bacteria</taxon>
        <taxon>Bacillati</taxon>
        <taxon>Bacillota</taxon>
        <taxon>Clostridia</taxon>
        <taxon>Eubacteriales</taxon>
        <taxon>Clostridiaceae</taxon>
        <taxon>Clostridium</taxon>
    </lineage>
</organism>
<feature type="transmembrane region" description="Helical" evidence="6">
    <location>
        <begin position="279"/>
        <end position="298"/>
    </location>
</feature>
<evidence type="ECO:0000256" key="5">
    <source>
        <dbReference type="ARBA" id="ARBA00023136"/>
    </source>
</evidence>
<evidence type="ECO:0000256" key="1">
    <source>
        <dbReference type="ARBA" id="ARBA00004651"/>
    </source>
</evidence>
<name>A0ABT4CUJ7_9CLOT</name>